<comment type="caution">
    <text evidence="12">The sequence shown here is derived from an EMBL/GenBank/DDBJ whole genome shotgun (WGS) entry which is preliminary data.</text>
</comment>
<dbReference type="GO" id="GO:0046872">
    <property type="term" value="F:metal ion binding"/>
    <property type="evidence" value="ECO:0007669"/>
    <property type="project" value="UniProtKB-KW"/>
</dbReference>
<evidence type="ECO:0000256" key="7">
    <source>
        <dbReference type="ARBA" id="ARBA00022723"/>
    </source>
</evidence>
<dbReference type="InterPro" id="IPR014052">
    <property type="entry name" value="DNA_primase_ssu_euk/arc"/>
</dbReference>
<dbReference type="EC" id="2.7.7.-" evidence="10"/>
<dbReference type="AlphaFoldDB" id="A0AAW0E0J7"/>
<accession>A0AAW0E0J7</accession>
<gene>
    <name evidence="12" type="ORF">R3P38DRAFT_2498009</name>
</gene>
<keyword evidence="11" id="KW-1133">Transmembrane helix</keyword>
<keyword evidence="5" id="KW-0548">Nucleotidyltransferase</keyword>
<dbReference type="FunFam" id="3.90.920.10:FF:000003">
    <property type="entry name" value="DNA primase"/>
    <property type="match status" value="1"/>
</dbReference>
<feature type="transmembrane region" description="Helical" evidence="11">
    <location>
        <begin position="225"/>
        <end position="249"/>
    </location>
</feature>
<feature type="transmembrane region" description="Helical" evidence="11">
    <location>
        <begin position="104"/>
        <end position="125"/>
    </location>
</feature>
<feature type="transmembrane region" description="Helical" evidence="11">
    <location>
        <begin position="203"/>
        <end position="219"/>
    </location>
</feature>
<protein>
    <recommendedName>
        <fullName evidence="10">DNA primase</fullName>
        <ecNumber evidence="10">2.7.7.-</ecNumber>
    </recommendedName>
</protein>
<evidence type="ECO:0000256" key="9">
    <source>
        <dbReference type="ARBA" id="ARBA00023163"/>
    </source>
</evidence>
<dbReference type="GO" id="GO:0003899">
    <property type="term" value="F:DNA-directed RNA polymerase activity"/>
    <property type="evidence" value="ECO:0007669"/>
    <property type="project" value="InterPro"/>
</dbReference>
<dbReference type="SUPFAM" id="SSF56747">
    <property type="entry name" value="Prim-pol domain"/>
    <property type="match status" value="1"/>
</dbReference>
<keyword evidence="2 10" id="KW-0240">DNA-directed RNA polymerase</keyword>
<evidence type="ECO:0000256" key="8">
    <source>
        <dbReference type="ARBA" id="ARBA00022833"/>
    </source>
</evidence>
<dbReference type="InterPro" id="IPR002755">
    <property type="entry name" value="DNA_primase_S"/>
</dbReference>
<feature type="transmembrane region" description="Helical" evidence="11">
    <location>
        <begin position="81"/>
        <end position="98"/>
    </location>
</feature>
<feature type="transmembrane region" description="Helical" evidence="11">
    <location>
        <begin position="49"/>
        <end position="69"/>
    </location>
</feature>
<sequence>MSGSWTDGILLKVLNVVLYWLFLGSNIYTYASGTTYYGGKETYITPAPWAFLIWSLIHLLLLGTIIYQFTAAGKGVIIDGISWRFPLLVLLNSIYVNVWIKGHYIVAFVFSLFVSSAVTHVYYSVKKYHLAESIADELFVHLPFSLYHGWTTVLVIITAFQAFGVNAATTHAGIWTKVFVFLALFFLEGTAATYAFSTPEGDLPASIAIAWSLFAIFAQQTGSGFVHWSSLVFAILALVWVSKGVYGLFIRSRGGVRLHDEELSREIMGAFYRRLYPFKSIFHWLNHEPTPSDLFLKREIAYNLPDDVVVRYNSFNDCDEFKKQVCKVVPTRFEIGPVYTSRPRDRKTARKGAFNPTRRELVFDIDMTDYDPIRTCCSDADICKRCWSFISAAVRVLDTSIRDQFGYEHLLWVYSGRRGIHLWISDPEAMDLTDEQRKAIVNWLTIIPKDESKRLNVRFGSRGLPASLQPSLEQLAMLFSDLILCDQDCFGTETGYEALLKLIPDSRVVESLRNQWESSNSSSEDKWKEFKTEIKHYPKGSSQRAALTAAMEDIILQYTYPRLDENVSKKRNHLLKAPFCIHPKTGRVCVPVDPKKIDEFDPMEVPTVHQLLAELDTVAENSEHHSGENHFLSVCLRYDYLNRVDWERTSLKPYVDWLDKHNERIMGEVRKEKRSPGSFAFYTGLASGLVSSDMSW</sequence>
<dbReference type="GO" id="GO:0006269">
    <property type="term" value="P:DNA replication, synthesis of primer"/>
    <property type="evidence" value="ECO:0007669"/>
    <property type="project" value="UniProtKB-KW"/>
</dbReference>
<dbReference type="Gene3D" id="3.90.920.10">
    <property type="entry name" value="DNA primase, PRIM domain"/>
    <property type="match status" value="1"/>
</dbReference>
<evidence type="ECO:0000256" key="5">
    <source>
        <dbReference type="ARBA" id="ARBA00022695"/>
    </source>
</evidence>
<keyword evidence="8" id="KW-0862">Zinc</keyword>
<comment type="similarity">
    <text evidence="1 10">Belongs to the eukaryotic-type primase small subunit family.</text>
</comment>
<evidence type="ECO:0000256" key="4">
    <source>
        <dbReference type="ARBA" id="ARBA00022679"/>
    </source>
</evidence>
<keyword evidence="7" id="KW-0479">Metal-binding</keyword>
<keyword evidence="3 10" id="KW-0639">Primosome</keyword>
<evidence type="ECO:0000256" key="2">
    <source>
        <dbReference type="ARBA" id="ARBA00022478"/>
    </source>
</evidence>
<evidence type="ECO:0000256" key="11">
    <source>
        <dbReference type="SAM" id="Phobius"/>
    </source>
</evidence>
<evidence type="ECO:0000313" key="12">
    <source>
        <dbReference type="EMBL" id="KAK7057427.1"/>
    </source>
</evidence>
<evidence type="ECO:0000313" key="13">
    <source>
        <dbReference type="Proteomes" id="UP001362999"/>
    </source>
</evidence>
<organism evidence="12 13">
    <name type="scientific">Favolaschia claudopus</name>
    <dbReference type="NCBI Taxonomy" id="2862362"/>
    <lineage>
        <taxon>Eukaryota</taxon>
        <taxon>Fungi</taxon>
        <taxon>Dikarya</taxon>
        <taxon>Basidiomycota</taxon>
        <taxon>Agaricomycotina</taxon>
        <taxon>Agaricomycetes</taxon>
        <taxon>Agaricomycetidae</taxon>
        <taxon>Agaricales</taxon>
        <taxon>Marasmiineae</taxon>
        <taxon>Mycenaceae</taxon>
        <taxon>Favolaschia</taxon>
    </lineage>
</organism>
<keyword evidence="11" id="KW-0472">Membrane</keyword>
<dbReference type="Proteomes" id="UP001362999">
    <property type="component" value="Unassembled WGS sequence"/>
</dbReference>
<feature type="transmembrane region" description="Helical" evidence="11">
    <location>
        <begin position="146"/>
        <end position="168"/>
    </location>
</feature>
<feature type="transmembrane region" description="Helical" evidence="11">
    <location>
        <begin position="9"/>
        <end position="29"/>
    </location>
</feature>
<dbReference type="EMBL" id="JAWWNJ010000004">
    <property type="protein sequence ID" value="KAK7057427.1"/>
    <property type="molecule type" value="Genomic_DNA"/>
</dbReference>
<dbReference type="Pfam" id="PF01896">
    <property type="entry name" value="DNA_primase_S"/>
    <property type="match status" value="1"/>
</dbReference>
<evidence type="ECO:0000256" key="3">
    <source>
        <dbReference type="ARBA" id="ARBA00022515"/>
    </source>
</evidence>
<dbReference type="PANTHER" id="PTHR10536">
    <property type="entry name" value="DNA PRIMASE SMALL SUBUNIT"/>
    <property type="match status" value="1"/>
</dbReference>
<proteinExistence type="inferred from homology"/>
<dbReference type="CDD" id="cd04860">
    <property type="entry name" value="AE_Prim_S"/>
    <property type="match status" value="1"/>
</dbReference>
<evidence type="ECO:0000256" key="1">
    <source>
        <dbReference type="ARBA" id="ARBA00009762"/>
    </source>
</evidence>
<dbReference type="NCBIfam" id="TIGR00335">
    <property type="entry name" value="primase_sml"/>
    <property type="match status" value="1"/>
</dbReference>
<evidence type="ECO:0000256" key="6">
    <source>
        <dbReference type="ARBA" id="ARBA00022705"/>
    </source>
</evidence>
<dbReference type="GO" id="GO:0005658">
    <property type="term" value="C:alpha DNA polymerase:primase complex"/>
    <property type="evidence" value="ECO:0007669"/>
    <property type="project" value="UniProtKB-ARBA"/>
</dbReference>
<keyword evidence="11" id="KW-0812">Transmembrane</keyword>
<reference evidence="12 13" key="1">
    <citation type="journal article" date="2024" name="J Genomics">
        <title>Draft genome sequencing and assembly of Favolaschia claudopus CIRM-BRFM 2984 isolated from oak limbs.</title>
        <authorList>
            <person name="Navarro D."/>
            <person name="Drula E."/>
            <person name="Chaduli D."/>
            <person name="Cazenave R."/>
            <person name="Ahrendt S."/>
            <person name="Wang J."/>
            <person name="Lipzen A."/>
            <person name="Daum C."/>
            <person name="Barry K."/>
            <person name="Grigoriev I.V."/>
            <person name="Favel A."/>
            <person name="Rosso M.N."/>
            <person name="Martin F."/>
        </authorList>
    </citation>
    <scope>NUCLEOTIDE SEQUENCE [LARGE SCALE GENOMIC DNA]</scope>
    <source>
        <strain evidence="12 13">CIRM-BRFM 2984</strain>
    </source>
</reference>
<keyword evidence="4 10" id="KW-0808">Transferase</keyword>
<name>A0AAW0E0J7_9AGAR</name>
<keyword evidence="13" id="KW-1185">Reference proteome</keyword>
<keyword evidence="9" id="KW-0804">Transcription</keyword>
<evidence type="ECO:0000256" key="10">
    <source>
        <dbReference type="RuleBase" id="RU003514"/>
    </source>
</evidence>
<feature type="transmembrane region" description="Helical" evidence="11">
    <location>
        <begin position="174"/>
        <end position="196"/>
    </location>
</feature>
<keyword evidence="6 10" id="KW-0235">DNA replication</keyword>